<protein>
    <submittedName>
        <fullName evidence="5">Purine catabolism regulatory protein</fullName>
    </submittedName>
</protein>
<gene>
    <name evidence="5" type="primary">pucR_4</name>
    <name evidence="5" type="ORF">H0A61_01414</name>
</gene>
<evidence type="ECO:0000259" key="3">
    <source>
        <dbReference type="Pfam" id="PF13556"/>
    </source>
</evidence>
<dbReference type="Pfam" id="PF07905">
    <property type="entry name" value="PucR"/>
    <property type="match status" value="1"/>
</dbReference>
<keyword evidence="6" id="KW-1185">Reference proteome</keyword>
<dbReference type="InterPro" id="IPR025736">
    <property type="entry name" value="PucR_C-HTH_dom"/>
</dbReference>
<name>A0A8A0RNQ3_9FIRM</name>
<dbReference type="InterPro" id="IPR041522">
    <property type="entry name" value="CdaR_GGDEF"/>
</dbReference>
<proteinExistence type="inferred from homology"/>
<comment type="similarity">
    <text evidence="1">Belongs to the CdaR family.</text>
</comment>
<dbReference type="Pfam" id="PF17853">
    <property type="entry name" value="GGDEF_2"/>
    <property type="match status" value="1"/>
</dbReference>
<dbReference type="Gene3D" id="1.10.10.2840">
    <property type="entry name" value="PucR C-terminal helix-turn-helix domain"/>
    <property type="match status" value="1"/>
</dbReference>
<feature type="domain" description="PucR C-terminal helix-turn-helix" evidence="3">
    <location>
        <begin position="491"/>
        <end position="549"/>
    </location>
</feature>
<evidence type="ECO:0000259" key="2">
    <source>
        <dbReference type="Pfam" id="PF07905"/>
    </source>
</evidence>
<dbReference type="PANTHER" id="PTHR33744:SF1">
    <property type="entry name" value="DNA-BINDING TRANSCRIPTIONAL ACTIVATOR ADER"/>
    <property type="match status" value="1"/>
</dbReference>
<feature type="domain" description="CdaR GGDEF-like" evidence="4">
    <location>
        <begin position="295"/>
        <end position="439"/>
    </location>
</feature>
<accession>A0A8A0RNQ3</accession>
<evidence type="ECO:0000313" key="5">
    <source>
        <dbReference type="EMBL" id="QSQ09057.1"/>
    </source>
</evidence>
<dbReference type="InterPro" id="IPR051448">
    <property type="entry name" value="CdaR-like_regulators"/>
</dbReference>
<evidence type="ECO:0000259" key="4">
    <source>
        <dbReference type="Pfam" id="PF17853"/>
    </source>
</evidence>
<dbReference type="EMBL" id="CP059066">
    <property type="protein sequence ID" value="QSQ09057.1"/>
    <property type="molecule type" value="Genomic_DNA"/>
</dbReference>
<dbReference type="KEGG" id="kme:H0A61_01414"/>
<dbReference type="RefSeq" id="WP_206709248.1">
    <property type="nucleotide sequence ID" value="NZ_CP059066.1"/>
</dbReference>
<sequence length="558" mass="63719">MKRELGITVRDALEEKLLGKTRVVAGHKGLERVITQVNIMEVPDILNWVKEGELLLTTVYSIKDDKRALEELIPKLNEKGLAGLGIKPGRYIKDIPVEMIIQADELNFPLLELPFEVSFTDIINPVLNEIFNKQAAFLKRLEDVHQKFMDVVLEGGGLQEIADTLSTIVNNPVLIKDYISENTAFSSCNIEGLNLRDLFHEADEQMPLPDYERFFYCYDELEGKRVKRVITPIVAGKKDYGAIYVWEIKGSLRGYDFSAIERCSTIAALEMIKEQAVVEVETRYKNEFIDDLLSGDIRSQKAALERARFFNWDLTRTYTVMIISFLNLDPFFNGDGKGDILHQNQKNRVLRYVHAVLQNKKINAIIGNKSDSIILLLPAGGVTGREDIKAAVFNLAGQFLKAIDQGAPDLKAVIGIGRHYSSVLELWKSFQEAKKAVEIGKNVSEGRIIHFDDLGVFRLLYNFASDKEIRQFYDEFARPIVEYDKKHGTELTKTLETFYECNGNLKKVSEKLYTHYNTILYRIQRIQEIIGVNLEKASDRLSVEIALKLMKVMEYKQT</sequence>
<dbReference type="InterPro" id="IPR012914">
    <property type="entry name" value="PucR_dom"/>
</dbReference>
<organism evidence="5 6">
    <name type="scientific">Koleobacter methoxysyntrophicus</name>
    <dbReference type="NCBI Taxonomy" id="2751313"/>
    <lineage>
        <taxon>Bacteria</taxon>
        <taxon>Bacillati</taxon>
        <taxon>Bacillota</taxon>
        <taxon>Clostridia</taxon>
        <taxon>Koleobacterales</taxon>
        <taxon>Koleobacteraceae</taxon>
        <taxon>Koleobacter</taxon>
    </lineage>
</organism>
<evidence type="ECO:0000256" key="1">
    <source>
        <dbReference type="ARBA" id="ARBA00006754"/>
    </source>
</evidence>
<dbReference type="AlphaFoldDB" id="A0A8A0RNQ3"/>
<dbReference type="Pfam" id="PF13556">
    <property type="entry name" value="HTH_30"/>
    <property type="match status" value="1"/>
</dbReference>
<evidence type="ECO:0000313" key="6">
    <source>
        <dbReference type="Proteomes" id="UP000662904"/>
    </source>
</evidence>
<dbReference type="InterPro" id="IPR042070">
    <property type="entry name" value="PucR_C-HTH_sf"/>
</dbReference>
<feature type="domain" description="Purine catabolism PurC-like" evidence="2">
    <location>
        <begin position="12"/>
        <end position="130"/>
    </location>
</feature>
<dbReference type="Proteomes" id="UP000662904">
    <property type="component" value="Chromosome"/>
</dbReference>
<reference evidence="5" key="1">
    <citation type="submission" date="2020-07" db="EMBL/GenBank/DDBJ databases">
        <title>Koleobacter methoxysyntrophicus gen. nov., sp. nov., a novel anaerobic bacterium isolated from deep subsurface oil field and proposal of Koleobacterales ord. nov. in the phylum Firmicutes.</title>
        <authorList>
            <person name="Sakamoto S."/>
            <person name="Tamaki H."/>
        </authorList>
    </citation>
    <scope>NUCLEOTIDE SEQUENCE</scope>
    <source>
        <strain evidence="5">NRmbB1</strain>
    </source>
</reference>
<dbReference type="PANTHER" id="PTHR33744">
    <property type="entry name" value="CARBOHYDRATE DIACID REGULATOR"/>
    <property type="match status" value="1"/>
</dbReference>